<dbReference type="GO" id="GO:0005737">
    <property type="term" value="C:cytoplasm"/>
    <property type="evidence" value="ECO:0007669"/>
    <property type="project" value="TreeGrafter"/>
</dbReference>
<dbReference type="Pfam" id="PF03959">
    <property type="entry name" value="FSH1"/>
    <property type="match status" value="1"/>
</dbReference>
<dbReference type="GO" id="GO:0005634">
    <property type="term" value="C:nucleus"/>
    <property type="evidence" value="ECO:0007669"/>
    <property type="project" value="TreeGrafter"/>
</dbReference>
<evidence type="ECO:0000313" key="7">
    <source>
        <dbReference type="Proteomes" id="UP000265427"/>
    </source>
</evidence>
<organism evidence="6 7">
    <name type="scientific">Aphanomyces astaci</name>
    <name type="common">Crayfish plague agent</name>
    <dbReference type="NCBI Taxonomy" id="112090"/>
    <lineage>
        <taxon>Eukaryota</taxon>
        <taxon>Sar</taxon>
        <taxon>Stramenopiles</taxon>
        <taxon>Oomycota</taxon>
        <taxon>Saprolegniomycetes</taxon>
        <taxon>Saprolegniales</taxon>
        <taxon>Verrucalvaceae</taxon>
        <taxon>Aphanomyces</taxon>
    </lineage>
</organism>
<comment type="caution">
    <text evidence="6">The sequence shown here is derived from an EMBL/GenBank/DDBJ whole genome shotgun (WGS) entry which is preliminary data.</text>
</comment>
<dbReference type="Gene3D" id="1.10.10.60">
    <property type="entry name" value="Homeodomain-like"/>
    <property type="match status" value="1"/>
</dbReference>
<evidence type="ECO:0000259" key="4">
    <source>
        <dbReference type="PROSITE" id="PS51293"/>
    </source>
</evidence>
<dbReference type="PROSITE" id="PS50090">
    <property type="entry name" value="MYB_LIKE"/>
    <property type="match status" value="1"/>
</dbReference>
<evidence type="ECO:0000256" key="1">
    <source>
        <dbReference type="ARBA" id="ARBA00022801"/>
    </source>
</evidence>
<dbReference type="InterPro" id="IPR009057">
    <property type="entry name" value="Homeodomain-like_sf"/>
</dbReference>
<dbReference type="PANTHER" id="PTHR48070:SF6">
    <property type="entry name" value="ESTERASE OVCA2"/>
    <property type="match status" value="1"/>
</dbReference>
<name>A0A396ZQN6_APHAT</name>
<feature type="region of interest" description="Disordered" evidence="2">
    <location>
        <begin position="352"/>
        <end position="371"/>
    </location>
</feature>
<feature type="compositionally biased region" description="Polar residues" evidence="2">
    <location>
        <begin position="386"/>
        <end position="398"/>
    </location>
</feature>
<feature type="domain" description="HTH myb-type" evidence="5">
    <location>
        <begin position="217"/>
        <end position="271"/>
    </location>
</feature>
<feature type="domain" description="SANT" evidence="4">
    <location>
        <begin position="220"/>
        <end position="271"/>
    </location>
</feature>
<evidence type="ECO:0000259" key="5">
    <source>
        <dbReference type="PROSITE" id="PS51294"/>
    </source>
</evidence>
<protein>
    <submittedName>
        <fullName evidence="6">Uncharacterized protein</fullName>
    </submittedName>
</protein>
<dbReference type="InterPro" id="IPR017884">
    <property type="entry name" value="SANT_dom"/>
</dbReference>
<feature type="region of interest" description="Disordered" evidence="2">
    <location>
        <begin position="377"/>
        <end position="398"/>
    </location>
</feature>
<gene>
    <name evidence="6" type="ORF">DYB36_009102</name>
</gene>
<evidence type="ECO:0000256" key="2">
    <source>
        <dbReference type="SAM" id="MobiDB-lite"/>
    </source>
</evidence>
<dbReference type="PROSITE" id="PS51294">
    <property type="entry name" value="HTH_MYB"/>
    <property type="match status" value="1"/>
</dbReference>
<dbReference type="InterPro" id="IPR017930">
    <property type="entry name" value="Myb_dom"/>
</dbReference>
<dbReference type="VEuPathDB" id="FungiDB:H257_00524"/>
<evidence type="ECO:0000259" key="3">
    <source>
        <dbReference type="PROSITE" id="PS50090"/>
    </source>
</evidence>
<reference evidence="6 7" key="1">
    <citation type="submission" date="2018-08" db="EMBL/GenBank/DDBJ databases">
        <title>Aphanomyces genome sequencing and annotation.</title>
        <authorList>
            <person name="Minardi D."/>
            <person name="Oidtmann B."/>
            <person name="Van Der Giezen M."/>
            <person name="Studholme D.J."/>
        </authorList>
    </citation>
    <scope>NUCLEOTIDE SEQUENCE [LARGE SCALE GENOMIC DNA]</scope>
    <source>
        <strain evidence="6 7">Kv</strain>
    </source>
</reference>
<feature type="domain" description="Myb-like" evidence="3">
    <location>
        <begin position="217"/>
        <end position="267"/>
    </location>
</feature>
<dbReference type="Gene3D" id="3.40.50.1820">
    <property type="entry name" value="alpha/beta hydrolase"/>
    <property type="match status" value="1"/>
</dbReference>
<dbReference type="SUPFAM" id="SSF53474">
    <property type="entry name" value="alpha/beta-Hydrolases"/>
    <property type="match status" value="1"/>
</dbReference>
<dbReference type="SUPFAM" id="SSF46689">
    <property type="entry name" value="Homeodomain-like"/>
    <property type="match status" value="1"/>
</dbReference>
<dbReference type="CDD" id="cd00167">
    <property type="entry name" value="SANT"/>
    <property type="match status" value="1"/>
</dbReference>
<accession>A0A396ZQN6</accession>
<dbReference type="InterPro" id="IPR029058">
    <property type="entry name" value="AB_hydrolase_fold"/>
</dbReference>
<dbReference type="GO" id="GO:0016787">
    <property type="term" value="F:hydrolase activity"/>
    <property type="evidence" value="ECO:0007669"/>
    <property type="project" value="UniProtKB-KW"/>
</dbReference>
<dbReference type="InterPro" id="IPR005645">
    <property type="entry name" value="FSH-like_dom"/>
</dbReference>
<evidence type="ECO:0000313" key="6">
    <source>
        <dbReference type="EMBL" id="RHX97859.1"/>
    </source>
</evidence>
<dbReference type="PROSITE" id="PS51293">
    <property type="entry name" value="SANT"/>
    <property type="match status" value="1"/>
</dbReference>
<dbReference type="InterPro" id="IPR001005">
    <property type="entry name" value="SANT/Myb"/>
</dbReference>
<feature type="compositionally biased region" description="Polar residues" evidence="2">
    <location>
        <begin position="354"/>
        <end position="367"/>
    </location>
</feature>
<dbReference type="InterPro" id="IPR050593">
    <property type="entry name" value="LovG"/>
</dbReference>
<dbReference type="Pfam" id="PF00249">
    <property type="entry name" value="Myb_DNA-binding"/>
    <property type="match status" value="1"/>
</dbReference>
<sequence>MHRDGMRVTCSWTLVFVDGPIVVPYEPTSDEHIQRYVHECPPCVHYSLKDECSMNELSIEGAEERMQAVAQYAWWTFERRTDHDAYSYAGVEDTLSYLDNIIRTQGPFDGIFGFSQGGICAAYMLARQHQGDTRFQFSFGVFCAAAQMTDAAFNIALDSPLPMPSLHIMGEQDELISIEKSRILAEQFDNPVLFPHPGGHYIPTQKDPRTVWHNQLDPSIRKDPWTSDEETLLKVAHHKYGNKWAEIAKLLPGRTDNAIKNHWNSYKRRGHRAMLHRAKASTMSPLPQPFMEPTPISEHVASDLNRHSMLPGNLKQEQQHFMYDQSSSAFPDTKQKQLAYMMLPHQFHPLMQQPLHSSPQHASSNTPLFPHQHHDLQFQHHHHNHPSTQNKENHGGSQPQLTVLADAAAVQTIVL</sequence>
<proteinExistence type="predicted"/>
<dbReference type="PANTHER" id="PTHR48070">
    <property type="entry name" value="ESTERASE OVCA2"/>
    <property type="match status" value="1"/>
</dbReference>
<dbReference type="AlphaFoldDB" id="A0A396ZQN6"/>
<dbReference type="SMART" id="SM00717">
    <property type="entry name" value="SANT"/>
    <property type="match status" value="1"/>
</dbReference>
<dbReference type="Proteomes" id="UP000265427">
    <property type="component" value="Unassembled WGS sequence"/>
</dbReference>
<keyword evidence="1" id="KW-0378">Hydrolase</keyword>
<dbReference type="EMBL" id="QUSZ01010763">
    <property type="protein sequence ID" value="RHX97859.1"/>
    <property type="molecule type" value="Genomic_DNA"/>
</dbReference>